<accession>A0ABQ4N1T5</accession>
<protein>
    <recommendedName>
        <fullName evidence="3">Transcriptional regulator</fullName>
    </recommendedName>
</protein>
<dbReference type="Proteomes" id="UP000680304">
    <property type="component" value="Unassembled WGS sequence"/>
</dbReference>
<evidence type="ECO:0008006" key="3">
    <source>
        <dbReference type="Google" id="ProtNLM"/>
    </source>
</evidence>
<name>A0ABQ4N1T5_9BACL</name>
<evidence type="ECO:0000313" key="1">
    <source>
        <dbReference type="EMBL" id="GIQ62142.1"/>
    </source>
</evidence>
<dbReference type="InterPro" id="IPR006523">
    <property type="entry name" value="RinA"/>
</dbReference>
<gene>
    <name evidence="1" type="ORF">PACILC2_07100</name>
</gene>
<dbReference type="RefSeq" id="WP_213527460.1">
    <property type="nucleotide sequence ID" value="NZ_BOVJ01000021.1"/>
</dbReference>
<organism evidence="1 2">
    <name type="scientific">Paenibacillus cisolokensis</name>
    <dbReference type="NCBI Taxonomy" id="1658519"/>
    <lineage>
        <taxon>Bacteria</taxon>
        <taxon>Bacillati</taxon>
        <taxon>Bacillota</taxon>
        <taxon>Bacilli</taxon>
        <taxon>Bacillales</taxon>
        <taxon>Paenibacillaceae</taxon>
        <taxon>Paenibacillus</taxon>
    </lineage>
</organism>
<dbReference type="EMBL" id="BOVJ01000021">
    <property type="protein sequence ID" value="GIQ62142.1"/>
    <property type="molecule type" value="Genomic_DNA"/>
</dbReference>
<dbReference type="NCBIfam" id="TIGR01636">
    <property type="entry name" value="phage_rinA"/>
    <property type="match status" value="1"/>
</dbReference>
<proteinExistence type="predicted"/>
<comment type="caution">
    <text evidence="1">The sequence shown here is derived from an EMBL/GenBank/DDBJ whole genome shotgun (WGS) entry which is preliminary data.</text>
</comment>
<evidence type="ECO:0000313" key="2">
    <source>
        <dbReference type="Proteomes" id="UP000680304"/>
    </source>
</evidence>
<sequence>MNTELKIRKSTFKHVESEIFAYHDTRKEIIRLRNEIMYGREPNENIGGGRSNIPGDPTGRIGSRLASHKKLGYLESTVEAIETVYNRLPEAKKRLVNLYYWTRPQMLSWEGIAQKLHVSRKTAFNWRDEIVWAITEQLGWR</sequence>
<keyword evidence="2" id="KW-1185">Reference proteome</keyword>
<reference evidence="1 2" key="1">
    <citation type="submission" date="2021-04" db="EMBL/GenBank/DDBJ databases">
        <title>Draft genome sequence of Paenibacillus cisolokensis, LC2-13A.</title>
        <authorList>
            <person name="Uke A."/>
            <person name="Chhe C."/>
            <person name="Baramee S."/>
            <person name="Kosugi A."/>
        </authorList>
    </citation>
    <scope>NUCLEOTIDE SEQUENCE [LARGE SCALE GENOMIC DNA]</scope>
    <source>
        <strain evidence="1 2">LC2-13A</strain>
    </source>
</reference>